<dbReference type="Gene3D" id="6.10.250.730">
    <property type="match status" value="1"/>
</dbReference>
<comment type="caution">
    <text evidence="1">The sequence shown here is derived from an EMBL/GenBank/DDBJ whole genome shotgun (WGS) entry which is preliminary data.</text>
</comment>
<keyword evidence="2" id="KW-1185">Reference proteome</keyword>
<protein>
    <submittedName>
        <fullName evidence="1">DUF982 domain-containing protein</fullName>
    </submittedName>
</protein>
<organism evidence="1 2">
    <name type="scientific">Endobacterium cereale</name>
    <dbReference type="NCBI Taxonomy" id="2663029"/>
    <lineage>
        <taxon>Bacteria</taxon>
        <taxon>Pseudomonadati</taxon>
        <taxon>Pseudomonadota</taxon>
        <taxon>Alphaproteobacteria</taxon>
        <taxon>Hyphomicrobiales</taxon>
        <taxon>Rhizobiaceae</taxon>
        <taxon>Endobacterium</taxon>
    </lineage>
</organism>
<evidence type="ECO:0000313" key="2">
    <source>
        <dbReference type="Proteomes" id="UP000435138"/>
    </source>
</evidence>
<dbReference type="AlphaFoldDB" id="A0A6A8ACE6"/>
<reference evidence="1 2" key="1">
    <citation type="submission" date="2019-11" db="EMBL/GenBank/DDBJ databases">
        <title>Genome analysis of Rhizobacterium cereale a novel genus and species isolated from maize roots in North Spain.</title>
        <authorList>
            <person name="Menendez E."/>
            <person name="Flores-Felix J.D."/>
            <person name="Ramirez-Bahena M.-H."/>
            <person name="Igual J.M."/>
            <person name="Garcia-Fraile P."/>
            <person name="Peix A."/>
            <person name="Velazquez E."/>
        </authorList>
    </citation>
    <scope>NUCLEOTIDE SEQUENCE [LARGE SCALE GENOMIC DNA]</scope>
    <source>
        <strain evidence="1 2">RZME27</strain>
    </source>
</reference>
<accession>A0A6A8ACE6</accession>
<gene>
    <name evidence="1" type="ORF">GAO09_23360</name>
</gene>
<sequence>MQKPWSKPVVVIIGEPPVETSIETTQAASWAMIEDWPIEDEPALDKALLICADVSKGKRPDEDARQAFVAAAVEAGVLVRK</sequence>
<evidence type="ECO:0000313" key="1">
    <source>
        <dbReference type="EMBL" id="MQY48975.1"/>
    </source>
</evidence>
<dbReference type="Proteomes" id="UP000435138">
    <property type="component" value="Unassembled WGS sequence"/>
</dbReference>
<dbReference type="InterPro" id="IPR010385">
    <property type="entry name" value="DUF982"/>
</dbReference>
<proteinExistence type="predicted"/>
<dbReference type="RefSeq" id="WP_153358247.1">
    <property type="nucleotide sequence ID" value="NZ_JAYKOO010000004.1"/>
</dbReference>
<dbReference type="Pfam" id="PF06169">
    <property type="entry name" value="DUF982"/>
    <property type="match status" value="1"/>
</dbReference>
<dbReference type="EMBL" id="WIXI01000049">
    <property type="protein sequence ID" value="MQY48975.1"/>
    <property type="molecule type" value="Genomic_DNA"/>
</dbReference>
<name>A0A6A8ACE6_9HYPH</name>